<sequence length="167" mass="18936">MRRTECKAVCSTAYEPCYVRTYVSVYVSLSGWWLLHYQHHPALGRLIDRFLVEGFAEEGTLVRKSTFCIETVDLEETGNSQKQGLAIAVPNEKSGQKEKRRRRAEVKRKKETKEFPSVRPTPRHVATNPSLSTPLPNTPSKPIPQTTLPVTPKPQHCHSSSHTSFVH</sequence>
<feature type="region of interest" description="Disordered" evidence="1">
    <location>
        <begin position="78"/>
        <end position="167"/>
    </location>
</feature>
<evidence type="ECO:0000256" key="1">
    <source>
        <dbReference type="SAM" id="MobiDB-lite"/>
    </source>
</evidence>
<dbReference type="AlphaFoldDB" id="A0AAN9NS98"/>
<gene>
    <name evidence="2" type="ORF">VNO80_03740</name>
</gene>
<accession>A0AAN9NS98</accession>
<protein>
    <submittedName>
        <fullName evidence="2">Uncharacterized protein</fullName>
    </submittedName>
</protein>
<comment type="caution">
    <text evidence="2">The sequence shown here is derived from an EMBL/GenBank/DDBJ whole genome shotgun (WGS) entry which is preliminary data.</text>
</comment>
<dbReference type="EMBL" id="JAYMYR010000002">
    <property type="protein sequence ID" value="KAK7378301.1"/>
    <property type="molecule type" value="Genomic_DNA"/>
</dbReference>
<dbReference type="Proteomes" id="UP001374584">
    <property type="component" value="Unassembled WGS sequence"/>
</dbReference>
<name>A0AAN9NS98_PHACN</name>
<feature type="compositionally biased region" description="Polar residues" evidence="1">
    <location>
        <begin position="157"/>
        <end position="167"/>
    </location>
</feature>
<organism evidence="2 3">
    <name type="scientific">Phaseolus coccineus</name>
    <name type="common">Scarlet runner bean</name>
    <name type="synonym">Phaseolus multiflorus</name>
    <dbReference type="NCBI Taxonomy" id="3886"/>
    <lineage>
        <taxon>Eukaryota</taxon>
        <taxon>Viridiplantae</taxon>
        <taxon>Streptophyta</taxon>
        <taxon>Embryophyta</taxon>
        <taxon>Tracheophyta</taxon>
        <taxon>Spermatophyta</taxon>
        <taxon>Magnoliopsida</taxon>
        <taxon>eudicotyledons</taxon>
        <taxon>Gunneridae</taxon>
        <taxon>Pentapetalae</taxon>
        <taxon>rosids</taxon>
        <taxon>fabids</taxon>
        <taxon>Fabales</taxon>
        <taxon>Fabaceae</taxon>
        <taxon>Papilionoideae</taxon>
        <taxon>50 kb inversion clade</taxon>
        <taxon>NPAAA clade</taxon>
        <taxon>indigoferoid/millettioid clade</taxon>
        <taxon>Phaseoleae</taxon>
        <taxon>Phaseolus</taxon>
    </lineage>
</organism>
<evidence type="ECO:0000313" key="3">
    <source>
        <dbReference type="Proteomes" id="UP001374584"/>
    </source>
</evidence>
<keyword evidence="3" id="KW-1185">Reference proteome</keyword>
<feature type="compositionally biased region" description="Basic residues" evidence="1">
    <location>
        <begin position="98"/>
        <end position="110"/>
    </location>
</feature>
<evidence type="ECO:0000313" key="2">
    <source>
        <dbReference type="EMBL" id="KAK7378301.1"/>
    </source>
</evidence>
<reference evidence="2 3" key="1">
    <citation type="submission" date="2024-01" db="EMBL/GenBank/DDBJ databases">
        <title>The genomes of 5 underutilized Papilionoideae crops provide insights into root nodulation and disease resistanc.</title>
        <authorList>
            <person name="Jiang F."/>
        </authorList>
    </citation>
    <scope>NUCLEOTIDE SEQUENCE [LARGE SCALE GENOMIC DNA]</scope>
    <source>
        <strain evidence="2">JINMINGXINNONG_FW02</strain>
        <tissue evidence="2">Leaves</tissue>
    </source>
</reference>
<proteinExistence type="predicted"/>